<reference evidence="12 13" key="1">
    <citation type="submission" date="2016-11" db="EMBL/GenBank/DDBJ databases">
        <authorList>
            <person name="Jaros S."/>
            <person name="Januszkiewicz K."/>
            <person name="Wedrychowicz H."/>
        </authorList>
    </citation>
    <scope>NUCLEOTIDE SEQUENCE [LARGE SCALE GENOMIC DNA]</scope>
    <source>
        <strain evidence="12 13">DSM 19557</strain>
    </source>
</reference>
<dbReference type="InterPro" id="IPR013822">
    <property type="entry name" value="Signal_recog_particl_SRP54_hlx"/>
</dbReference>
<keyword evidence="6 10" id="KW-0342">GTP-binding</keyword>
<comment type="catalytic activity">
    <reaction evidence="9 10">
        <text>GTP + H2O = GDP + phosphate + H(+)</text>
        <dbReference type="Rhea" id="RHEA:19669"/>
        <dbReference type="ChEBI" id="CHEBI:15377"/>
        <dbReference type="ChEBI" id="CHEBI:15378"/>
        <dbReference type="ChEBI" id="CHEBI:37565"/>
        <dbReference type="ChEBI" id="CHEBI:43474"/>
        <dbReference type="ChEBI" id="CHEBI:58189"/>
        <dbReference type="EC" id="3.6.5.4"/>
    </reaction>
</comment>
<dbReference type="GO" id="GO:0008312">
    <property type="term" value="F:7S RNA binding"/>
    <property type="evidence" value="ECO:0007669"/>
    <property type="project" value="InterPro"/>
</dbReference>
<dbReference type="EC" id="3.6.5.4" evidence="10"/>
<evidence type="ECO:0000256" key="9">
    <source>
        <dbReference type="ARBA" id="ARBA00048027"/>
    </source>
</evidence>
<proteinExistence type="inferred from homology"/>
<dbReference type="SUPFAM" id="SSF47446">
    <property type="entry name" value="Signal peptide-binding domain"/>
    <property type="match status" value="1"/>
</dbReference>
<sequence>MLELLTEKFSKSLLRLRDSRKVTEKVVNDVLRDIRAALLEADVDYQVVKSFLKRVRDRVLSEDLKKSLSPADSIVFTVYEELTKILGQQKEDLKKGVVLFVGLQGTGKTTTIGKLAHMLKAQNYNVTVSSTDVRRPAAMLQLQRLSEKVGVPYYSFEEGLSAVDIAKKAVERYKKEGMDFLLLDTAGRLHVDEELMEELKQIKEAVKPSEILYVADAMQGQEALNVARTFHEALGLTGVILTKMDGDARGGLALSVREALGVPIKFIGVGEKIEDLEPFYPDRIAQRILGLGDIQSLVEKVQQTIPEDEAQVLATKVLEGDFNLEDMLRIIRFIKNLGPLEKVLGMLPGISAQLKHIKIDEEKFKKTEAIILSMTKEERRNPKIINMSRKQRIARGSGTTVSDVNRVLKEYEEMKRQMKKLKGALGLGTMPRLPRFPFKF</sequence>
<dbReference type="SMART" id="SM00962">
    <property type="entry name" value="SRP54"/>
    <property type="match status" value="1"/>
</dbReference>
<dbReference type="GO" id="GO:0048500">
    <property type="term" value="C:signal recognition particle"/>
    <property type="evidence" value="ECO:0007669"/>
    <property type="project" value="UniProtKB-UniRule"/>
</dbReference>
<dbReference type="InterPro" id="IPR027417">
    <property type="entry name" value="P-loop_NTPase"/>
</dbReference>
<evidence type="ECO:0000256" key="8">
    <source>
        <dbReference type="ARBA" id="ARBA00023274"/>
    </source>
</evidence>
<comment type="similarity">
    <text evidence="1 10">Belongs to the GTP-binding SRP family. SRP54 subfamily.</text>
</comment>
<dbReference type="InterPro" id="IPR036891">
    <property type="entry name" value="Signal_recog_part_SRP54_M_sf"/>
</dbReference>
<comment type="subunit">
    <text evidence="10">Part of the signal recognition particle protein translocation system, which is composed of SRP and FtsY.</text>
</comment>
<dbReference type="SUPFAM" id="SSF47364">
    <property type="entry name" value="Domain of the SRP/SRP receptor G-proteins"/>
    <property type="match status" value="1"/>
</dbReference>
<comment type="subcellular location">
    <subcellularLocation>
        <location evidence="10">Cytoplasm</location>
    </subcellularLocation>
    <text evidence="10">The SRP-RNC complex is targeted to the cytoplasmic membrane.</text>
</comment>
<feature type="binding site" evidence="10">
    <location>
        <begin position="242"/>
        <end position="245"/>
    </location>
    <ligand>
        <name>GTP</name>
        <dbReference type="ChEBI" id="CHEBI:37565"/>
    </ligand>
</feature>
<dbReference type="GO" id="GO:0003924">
    <property type="term" value="F:GTPase activity"/>
    <property type="evidence" value="ECO:0007669"/>
    <property type="project" value="UniProtKB-UniRule"/>
</dbReference>
<comment type="domain">
    <text evidence="10">Composed of three domains: the N-terminal N domain, which is responsible for interactions with the ribosome, the central G domain, which binds GTP, and the C-terminal M domain, which binds the RNA and the signal sequence of the RNC.</text>
</comment>
<dbReference type="Pfam" id="PF00448">
    <property type="entry name" value="SRP54"/>
    <property type="match status" value="1"/>
</dbReference>
<keyword evidence="7 10" id="KW-0733">Signal recognition particle</keyword>
<dbReference type="STRING" id="381751.SAMN05444391_0888"/>
<evidence type="ECO:0000313" key="13">
    <source>
        <dbReference type="Proteomes" id="UP000189810"/>
    </source>
</evidence>
<keyword evidence="8 10" id="KW-0687">Ribonucleoprotein</keyword>
<dbReference type="NCBIfam" id="TIGR00959">
    <property type="entry name" value="ffh"/>
    <property type="match status" value="1"/>
</dbReference>
<dbReference type="EMBL" id="LT670846">
    <property type="protein sequence ID" value="SHK39989.1"/>
    <property type="molecule type" value="Genomic_DNA"/>
</dbReference>
<dbReference type="OrthoDB" id="9804720at2"/>
<keyword evidence="2 10" id="KW-0963">Cytoplasm</keyword>
<name>A0A1M6S5P8_9AQUI</name>
<gene>
    <name evidence="10" type="primary">ffh</name>
    <name evidence="12" type="ORF">SAMN05444391_0888</name>
</gene>
<dbReference type="GO" id="GO:0006614">
    <property type="term" value="P:SRP-dependent cotranslational protein targeting to membrane"/>
    <property type="evidence" value="ECO:0007669"/>
    <property type="project" value="InterPro"/>
</dbReference>
<dbReference type="InterPro" id="IPR022941">
    <property type="entry name" value="SRP54"/>
</dbReference>
<dbReference type="SMART" id="SM00382">
    <property type="entry name" value="AAA"/>
    <property type="match status" value="1"/>
</dbReference>
<dbReference type="Pfam" id="PF02978">
    <property type="entry name" value="SRP_SPB"/>
    <property type="match status" value="1"/>
</dbReference>
<dbReference type="SMART" id="SM00963">
    <property type="entry name" value="SRP54_N"/>
    <property type="match status" value="1"/>
</dbReference>
<dbReference type="InterPro" id="IPR036225">
    <property type="entry name" value="SRP/SRP_N"/>
</dbReference>
<organism evidence="12 13">
    <name type="scientific">Thermocrinis minervae</name>
    <dbReference type="NCBI Taxonomy" id="381751"/>
    <lineage>
        <taxon>Bacteria</taxon>
        <taxon>Pseudomonadati</taxon>
        <taxon>Aquificota</taxon>
        <taxon>Aquificia</taxon>
        <taxon>Aquificales</taxon>
        <taxon>Aquificaceae</taxon>
        <taxon>Thermocrinis</taxon>
    </lineage>
</organism>
<dbReference type="FunFam" id="3.40.50.300:FF:000022">
    <property type="entry name" value="Signal recognition particle 54 kDa subunit"/>
    <property type="match status" value="1"/>
</dbReference>
<dbReference type="Gene3D" id="3.40.50.300">
    <property type="entry name" value="P-loop containing nucleotide triphosphate hydrolases"/>
    <property type="match status" value="1"/>
</dbReference>
<evidence type="ECO:0000259" key="11">
    <source>
        <dbReference type="PROSITE" id="PS00300"/>
    </source>
</evidence>
<dbReference type="InterPro" id="IPR004125">
    <property type="entry name" value="Signal_recog_particle_SRP54_M"/>
</dbReference>
<feature type="domain" description="SRP54-type proteins GTP-binding" evidence="11">
    <location>
        <begin position="263"/>
        <end position="276"/>
    </location>
</feature>
<feature type="binding site" evidence="10">
    <location>
        <begin position="184"/>
        <end position="188"/>
    </location>
    <ligand>
        <name>GTP</name>
        <dbReference type="ChEBI" id="CHEBI:37565"/>
    </ligand>
</feature>
<dbReference type="HAMAP" id="MF_00306">
    <property type="entry name" value="SRP54"/>
    <property type="match status" value="1"/>
</dbReference>
<evidence type="ECO:0000256" key="4">
    <source>
        <dbReference type="ARBA" id="ARBA00022801"/>
    </source>
</evidence>
<comment type="function">
    <text evidence="10">Involved in targeting and insertion of nascent membrane proteins into the cytoplasmic membrane. Binds to the hydrophobic signal sequence of the ribosome-nascent chain (RNC) as it emerges from the ribosomes. The SRP-RNC complex is then targeted to the cytoplasmic membrane where it interacts with the SRP receptor FtsY.</text>
</comment>
<accession>A0A1M6S5P8</accession>
<evidence type="ECO:0000256" key="10">
    <source>
        <dbReference type="HAMAP-Rule" id="MF_00306"/>
    </source>
</evidence>
<dbReference type="PANTHER" id="PTHR11564">
    <property type="entry name" value="SIGNAL RECOGNITION PARTICLE 54K PROTEIN SRP54"/>
    <property type="match status" value="1"/>
</dbReference>
<dbReference type="InterPro" id="IPR003593">
    <property type="entry name" value="AAA+_ATPase"/>
</dbReference>
<dbReference type="InterPro" id="IPR042101">
    <property type="entry name" value="SRP54_N_sf"/>
</dbReference>
<dbReference type="Pfam" id="PF02881">
    <property type="entry name" value="SRP54_N"/>
    <property type="match status" value="1"/>
</dbReference>
<keyword evidence="4 10" id="KW-0378">Hydrolase</keyword>
<evidence type="ECO:0000256" key="3">
    <source>
        <dbReference type="ARBA" id="ARBA00022741"/>
    </source>
</evidence>
<dbReference type="RefSeq" id="WP_079654019.1">
    <property type="nucleotide sequence ID" value="NZ_LT670846.1"/>
</dbReference>
<dbReference type="CDD" id="cd18539">
    <property type="entry name" value="SRP_G"/>
    <property type="match status" value="1"/>
</dbReference>
<evidence type="ECO:0000256" key="1">
    <source>
        <dbReference type="ARBA" id="ARBA00005450"/>
    </source>
</evidence>
<evidence type="ECO:0000256" key="6">
    <source>
        <dbReference type="ARBA" id="ARBA00023134"/>
    </source>
</evidence>
<dbReference type="GO" id="GO:0005525">
    <property type="term" value="F:GTP binding"/>
    <property type="evidence" value="ECO:0007669"/>
    <property type="project" value="UniProtKB-UniRule"/>
</dbReference>
<dbReference type="AlphaFoldDB" id="A0A1M6S5P8"/>
<keyword evidence="3 10" id="KW-0547">Nucleotide-binding</keyword>
<keyword evidence="13" id="KW-1185">Reference proteome</keyword>
<dbReference type="SUPFAM" id="SSF52540">
    <property type="entry name" value="P-loop containing nucleoside triphosphate hydrolases"/>
    <property type="match status" value="1"/>
</dbReference>
<dbReference type="InterPro" id="IPR000897">
    <property type="entry name" value="SRP54_GTPase_dom"/>
</dbReference>
<dbReference type="PANTHER" id="PTHR11564:SF5">
    <property type="entry name" value="SIGNAL RECOGNITION PARTICLE SUBUNIT SRP54"/>
    <property type="match status" value="1"/>
</dbReference>
<evidence type="ECO:0000256" key="7">
    <source>
        <dbReference type="ARBA" id="ARBA00023135"/>
    </source>
</evidence>
<evidence type="ECO:0000256" key="2">
    <source>
        <dbReference type="ARBA" id="ARBA00022490"/>
    </source>
</evidence>
<dbReference type="Gene3D" id="1.20.120.140">
    <property type="entry name" value="Signal recognition particle SRP54, nucleotide-binding domain"/>
    <property type="match status" value="1"/>
</dbReference>
<evidence type="ECO:0000313" key="12">
    <source>
        <dbReference type="EMBL" id="SHK39989.1"/>
    </source>
</evidence>
<dbReference type="Proteomes" id="UP000189810">
    <property type="component" value="Chromosome I"/>
</dbReference>
<evidence type="ECO:0000256" key="5">
    <source>
        <dbReference type="ARBA" id="ARBA00022884"/>
    </source>
</evidence>
<dbReference type="Gene3D" id="1.10.260.30">
    <property type="entry name" value="Signal recognition particle, SRP54 subunit, M-domain"/>
    <property type="match status" value="1"/>
</dbReference>
<protein>
    <recommendedName>
        <fullName evidence="10">Signal recognition particle protein</fullName>
        <ecNumber evidence="10">3.6.5.4</ecNumber>
    </recommendedName>
    <alternativeName>
        <fullName evidence="10">Fifty-four homolog</fullName>
    </alternativeName>
</protein>
<keyword evidence="5 10" id="KW-0694">RNA-binding</keyword>
<dbReference type="PROSITE" id="PS00300">
    <property type="entry name" value="SRP54"/>
    <property type="match status" value="1"/>
</dbReference>
<dbReference type="InterPro" id="IPR004780">
    <property type="entry name" value="SRP"/>
</dbReference>
<feature type="binding site" evidence="10">
    <location>
        <begin position="102"/>
        <end position="109"/>
    </location>
    <ligand>
        <name>GTP</name>
        <dbReference type="ChEBI" id="CHEBI:37565"/>
    </ligand>
</feature>